<accession>A0AAE2W253</accession>
<comment type="caution">
    <text evidence="1">The sequence shown here is derived from an EMBL/GenBank/DDBJ whole genome shotgun (WGS) entry which is preliminary data.</text>
</comment>
<evidence type="ECO:0000313" key="1">
    <source>
        <dbReference type="EMBL" id="MBM1715883.1"/>
    </source>
</evidence>
<protein>
    <recommendedName>
        <fullName evidence="3">Restriction endonuclease</fullName>
    </recommendedName>
</protein>
<keyword evidence="2" id="KW-1185">Reference proteome</keyword>
<evidence type="ECO:0000313" key="2">
    <source>
        <dbReference type="Proteomes" id="UP000732193"/>
    </source>
</evidence>
<sequence length="375" mass="42230">MSDYTDHNKLILAALEEALVAGDEVDRDDSADKTFGLPEGLRGNLDAMNDKADSSATAAFTNLVTGIAIKIAYPNIDVRFHQIQIQDPQHFNHRGVSENVVYPFLRDQDFDGAKSGWQTRTLERPKPYFLNYDENIRAVKDEFLACYHALEEGGADAKQMLNYLFLGQVVRRNAKKIDLIEPRIDDISTIIGHFEAHFFADYKSRGQSRLPVLALHSLYKLIMPELKRFEGLDLANLELHSAADSQTGATGDIEIKKNDGSVFEAIEVKHGIPVSVDLVVDAAKKLVTRRVDRFYVLTTHKNCGQTDEVAAKIKEVKERTGCQVIANGVIPTMRYYLRLVQNPADIFPHYTSLLKVEPAISHEHRVKWNDIVLPD</sequence>
<dbReference type="EMBL" id="JAFBRM010000011">
    <property type="protein sequence ID" value="MBM1715883.1"/>
    <property type="molecule type" value="Genomic_DNA"/>
</dbReference>
<dbReference type="RefSeq" id="WP_203243592.1">
    <property type="nucleotide sequence ID" value="NZ_JAFBRH010000010.1"/>
</dbReference>
<name>A0AAE2W253_9RHOB</name>
<proteinExistence type="predicted"/>
<organism evidence="1 2">
    <name type="scientific">Sulfitobacter geojensis</name>
    <dbReference type="NCBI Taxonomy" id="1342299"/>
    <lineage>
        <taxon>Bacteria</taxon>
        <taxon>Pseudomonadati</taxon>
        <taxon>Pseudomonadota</taxon>
        <taxon>Alphaproteobacteria</taxon>
        <taxon>Rhodobacterales</taxon>
        <taxon>Roseobacteraceae</taxon>
        <taxon>Sulfitobacter</taxon>
    </lineage>
</organism>
<evidence type="ECO:0008006" key="3">
    <source>
        <dbReference type="Google" id="ProtNLM"/>
    </source>
</evidence>
<dbReference type="Proteomes" id="UP000732193">
    <property type="component" value="Unassembled WGS sequence"/>
</dbReference>
<gene>
    <name evidence="1" type="ORF">JQV55_20095</name>
</gene>
<reference evidence="1 2" key="1">
    <citation type="submission" date="2021-01" db="EMBL/GenBank/DDBJ databases">
        <title>Diatom-associated Roseobacters Show Island Model of Population Structure.</title>
        <authorList>
            <person name="Qu L."/>
            <person name="Feng X."/>
            <person name="Chen Y."/>
            <person name="Li L."/>
            <person name="Wang X."/>
            <person name="Hu Z."/>
            <person name="Wang H."/>
            <person name="Luo H."/>
        </authorList>
    </citation>
    <scope>NUCLEOTIDE SEQUENCE [LARGE SCALE GENOMIC DNA]</scope>
    <source>
        <strain evidence="1 2">TR60-84</strain>
    </source>
</reference>
<dbReference type="AlphaFoldDB" id="A0AAE2W253"/>